<name>A0A5P2CVP7_STRVZ</name>
<keyword evidence="4 9" id="KW-1133">Transmembrane helix</keyword>
<keyword evidence="5" id="KW-0805">Transcription regulation</keyword>
<dbReference type="GO" id="GO:0005886">
    <property type="term" value="C:plasma membrane"/>
    <property type="evidence" value="ECO:0007669"/>
    <property type="project" value="UniProtKB-SubCell"/>
</dbReference>
<dbReference type="Pfam" id="PF07690">
    <property type="entry name" value="MFS_1"/>
    <property type="match status" value="1"/>
</dbReference>
<evidence type="ECO:0000313" key="12">
    <source>
        <dbReference type="Proteomes" id="UP000325211"/>
    </source>
</evidence>
<dbReference type="Pfam" id="PF08281">
    <property type="entry name" value="Sigma70_r4_2"/>
    <property type="match status" value="1"/>
</dbReference>
<dbReference type="Gene3D" id="1.10.10.10">
    <property type="entry name" value="Winged helix-like DNA-binding domain superfamily/Winged helix DNA-binding domain"/>
    <property type="match status" value="1"/>
</dbReference>
<evidence type="ECO:0000256" key="2">
    <source>
        <dbReference type="ARBA" id="ARBA00010641"/>
    </source>
</evidence>
<feature type="transmembrane region" description="Helical" evidence="9">
    <location>
        <begin position="351"/>
        <end position="375"/>
    </location>
</feature>
<evidence type="ECO:0000256" key="3">
    <source>
        <dbReference type="ARBA" id="ARBA00022692"/>
    </source>
</evidence>
<dbReference type="Proteomes" id="UP000325211">
    <property type="component" value="Chromosome"/>
</dbReference>
<dbReference type="SUPFAM" id="SSF88659">
    <property type="entry name" value="Sigma3 and sigma4 domains of RNA polymerase sigma factors"/>
    <property type="match status" value="1"/>
</dbReference>
<dbReference type="GO" id="GO:0022857">
    <property type="term" value="F:transmembrane transporter activity"/>
    <property type="evidence" value="ECO:0007669"/>
    <property type="project" value="InterPro"/>
</dbReference>
<dbReference type="PANTHER" id="PTHR23530">
    <property type="entry name" value="TRANSPORT PROTEIN-RELATED"/>
    <property type="match status" value="1"/>
</dbReference>
<organism evidence="11 12">
    <name type="scientific">Streptomyces venezuelae</name>
    <dbReference type="NCBI Taxonomy" id="54571"/>
    <lineage>
        <taxon>Bacteria</taxon>
        <taxon>Bacillati</taxon>
        <taxon>Actinomycetota</taxon>
        <taxon>Actinomycetes</taxon>
        <taxon>Kitasatosporales</taxon>
        <taxon>Streptomycetaceae</taxon>
        <taxon>Streptomyces</taxon>
    </lineage>
</organism>
<feature type="transmembrane region" description="Helical" evidence="9">
    <location>
        <begin position="26"/>
        <end position="44"/>
    </location>
</feature>
<dbReference type="CDD" id="cd06171">
    <property type="entry name" value="Sigma70_r4"/>
    <property type="match status" value="1"/>
</dbReference>
<dbReference type="InterPro" id="IPR053160">
    <property type="entry name" value="MFS_DHA3_Transporter"/>
</dbReference>
<dbReference type="InterPro" id="IPR020846">
    <property type="entry name" value="MFS_dom"/>
</dbReference>
<feature type="transmembrane region" description="Helical" evidence="9">
    <location>
        <begin position="381"/>
        <end position="403"/>
    </location>
</feature>
<dbReference type="PROSITE" id="PS50850">
    <property type="entry name" value="MFS"/>
    <property type="match status" value="1"/>
</dbReference>
<dbReference type="GO" id="GO:0003677">
    <property type="term" value="F:DNA binding"/>
    <property type="evidence" value="ECO:0007669"/>
    <property type="project" value="InterPro"/>
</dbReference>
<dbReference type="EMBL" id="CP029190">
    <property type="protein sequence ID" value="QES46972.1"/>
    <property type="molecule type" value="Genomic_DNA"/>
</dbReference>
<accession>A0A5P2CVP7</accession>
<evidence type="ECO:0000256" key="4">
    <source>
        <dbReference type="ARBA" id="ARBA00022989"/>
    </source>
</evidence>
<comment type="similarity">
    <text evidence="2">Belongs to the sigma-70 factor family. ECF subfamily.</text>
</comment>
<feature type="transmembrane region" description="Helical" evidence="9">
    <location>
        <begin position="112"/>
        <end position="135"/>
    </location>
</feature>
<keyword evidence="3 9" id="KW-0812">Transmembrane</keyword>
<dbReference type="Gene3D" id="1.20.1250.20">
    <property type="entry name" value="MFS general substrate transporter like domains"/>
    <property type="match status" value="1"/>
</dbReference>
<evidence type="ECO:0000256" key="9">
    <source>
        <dbReference type="SAM" id="Phobius"/>
    </source>
</evidence>
<protein>
    <submittedName>
        <fullName evidence="11">MFS transporter</fullName>
    </submittedName>
</protein>
<dbReference type="GO" id="GO:0006352">
    <property type="term" value="P:DNA-templated transcription initiation"/>
    <property type="evidence" value="ECO:0007669"/>
    <property type="project" value="InterPro"/>
</dbReference>
<evidence type="ECO:0000256" key="7">
    <source>
        <dbReference type="ARBA" id="ARBA00023136"/>
    </source>
</evidence>
<feature type="transmembrane region" description="Helical" evidence="9">
    <location>
        <begin position="184"/>
        <end position="201"/>
    </location>
</feature>
<keyword evidence="7 9" id="KW-0472">Membrane</keyword>
<dbReference type="GO" id="GO:0016987">
    <property type="term" value="F:sigma factor activity"/>
    <property type="evidence" value="ECO:0007669"/>
    <property type="project" value="UniProtKB-KW"/>
</dbReference>
<dbReference type="InterPro" id="IPR013324">
    <property type="entry name" value="RNA_pol_sigma_r3/r4-like"/>
</dbReference>
<reference evidence="11 12" key="1">
    <citation type="submission" date="2018-05" db="EMBL/GenBank/DDBJ databases">
        <title>Streptomyces venezuelae.</title>
        <authorList>
            <person name="Kim W."/>
            <person name="Lee N."/>
            <person name="Cho B.-K."/>
        </authorList>
    </citation>
    <scope>NUCLEOTIDE SEQUENCE [LARGE SCALE GENOMIC DNA]</scope>
    <source>
        <strain evidence="11 12">ATCC 21782</strain>
    </source>
</reference>
<evidence type="ECO:0000256" key="6">
    <source>
        <dbReference type="ARBA" id="ARBA00023082"/>
    </source>
</evidence>
<dbReference type="InterPro" id="IPR011701">
    <property type="entry name" value="MFS"/>
</dbReference>
<keyword evidence="6" id="KW-0731">Sigma factor</keyword>
<evidence type="ECO:0000256" key="1">
    <source>
        <dbReference type="ARBA" id="ARBA00004651"/>
    </source>
</evidence>
<dbReference type="SUPFAM" id="SSF103473">
    <property type="entry name" value="MFS general substrate transporter"/>
    <property type="match status" value="1"/>
</dbReference>
<evidence type="ECO:0000256" key="5">
    <source>
        <dbReference type="ARBA" id="ARBA00023015"/>
    </source>
</evidence>
<dbReference type="InterPro" id="IPR013249">
    <property type="entry name" value="RNA_pol_sigma70_r4_t2"/>
</dbReference>
<evidence type="ECO:0000313" key="11">
    <source>
        <dbReference type="EMBL" id="QES46972.1"/>
    </source>
</evidence>
<dbReference type="InterPro" id="IPR036388">
    <property type="entry name" value="WH-like_DNA-bd_sf"/>
</dbReference>
<dbReference type="AlphaFoldDB" id="A0A5P2CVP7"/>
<dbReference type="PANTHER" id="PTHR23530:SF1">
    <property type="entry name" value="PERMEASE, MAJOR FACILITATOR SUPERFAMILY-RELATED"/>
    <property type="match status" value="1"/>
</dbReference>
<feature type="transmembrane region" description="Helical" evidence="9">
    <location>
        <begin position="156"/>
        <end position="178"/>
    </location>
</feature>
<dbReference type="OrthoDB" id="350307at2"/>
<sequence length="526" mass="55955">MSRPPATPDRTATPDAAARRKLRRRLAPLYATAFLQNLALWVPVEKLFMTGIGFDAAGIGVMAAVYSIVVPVFEVPSGLLADRWSRRGVLVLACAAAVVSVTVGGLSRSVGMYMVAAFFLGVFFAMQSGTFEAVVYDTLLEETGSSDSFERVIGRVRVVESIALVASALAGGVIAEVLSLRDTYFLTVPPLIGAALALFFFREPRLHKTEEAEPLRRQIAATYRVLLGPGRLRAVILLTVAGALLMQGMLEFGPLWLVALAVPAFWYGPHWAGLTAALGLGGLLGSQGWLSRRWPVVALAALVVGCCCVLATGRSPAPVIVAQVVLTLAVVAVSIPVLHRLHDAVPSALRAGVASGVGTLTWLAFVPFALVIGFVSERRGVGAAGWLFVAVALVTGILMVVVLPGGPVTPAAVPPEKEPEHAFPADRFLPESHPEWPGHWASPPVAWETFGLDLSGDRVLAEVRAAVLDMPAELRRVIVLRDVEGRPPSEVAEALGISAAEEGTRLHRARGLVRARLEQYLQGQEP</sequence>
<dbReference type="InterPro" id="IPR036259">
    <property type="entry name" value="MFS_trans_sf"/>
</dbReference>
<feature type="transmembrane region" description="Helical" evidence="9">
    <location>
        <begin position="296"/>
        <end position="313"/>
    </location>
</feature>
<feature type="transmembrane region" description="Helical" evidence="9">
    <location>
        <begin position="319"/>
        <end position="339"/>
    </location>
</feature>
<evidence type="ECO:0000256" key="8">
    <source>
        <dbReference type="ARBA" id="ARBA00023163"/>
    </source>
</evidence>
<evidence type="ECO:0000259" key="10">
    <source>
        <dbReference type="PROSITE" id="PS50850"/>
    </source>
</evidence>
<feature type="transmembrane region" description="Helical" evidence="9">
    <location>
        <begin position="88"/>
        <end position="106"/>
    </location>
</feature>
<feature type="domain" description="Major facilitator superfamily (MFS) profile" evidence="10">
    <location>
        <begin position="1"/>
        <end position="407"/>
    </location>
</feature>
<comment type="subcellular location">
    <subcellularLocation>
        <location evidence="1">Cell membrane</location>
        <topology evidence="1">Multi-pass membrane protein</topology>
    </subcellularLocation>
</comment>
<feature type="transmembrane region" description="Helical" evidence="9">
    <location>
        <begin position="56"/>
        <end position="76"/>
    </location>
</feature>
<keyword evidence="8" id="KW-0804">Transcription</keyword>
<proteinExistence type="inferred from homology"/>
<dbReference type="RefSeq" id="WP_150205854.1">
    <property type="nucleotide sequence ID" value="NZ_CP029190.1"/>
</dbReference>
<gene>
    <name evidence="11" type="ORF">DEJ50_03000</name>
</gene>